<dbReference type="InterPro" id="IPR008984">
    <property type="entry name" value="SMAD_FHA_dom_sf"/>
</dbReference>
<dbReference type="InterPro" id="IPR013525">
    <property type="entry name" value="ABC2_TM"/>
</dbReference>
<feature type="region of interest" description="Disordered" evidence="9">
    <location>
        <begin position="113"/>
        <end position="364"/>
    </location>
</feature>
<feature type="transmembrane region" description="Helical" evidence="10">
    <location>
        <begin position="744"/>
        <end position="764"/>
    </location>
</feature>
<evidence type="ECO:0000256" key="7">
    <source>
        <dbReference type="ARBA" id="ARBA00022989"/>
    </source>
</evidence>
<keyword evidence="7 10" id="KW-1133">Transmembrane helix</keyword>
<evidence type="ECO:0000313" key="14">
    <source>
        <dbReference type="Proteomes" id="UP000245876"/>
    </source>
</evidence>
<comment type="subcellular location">
    <subcellularLocation>
        <location evidence="1">Membrane</location>
        <topology evidence="1">Multi-pass membrane protein</topology>
    </subcellularLocation>
</comment>
<evidence type="ECO:0000256" key="2">
    <source>
        <dbReference type="ARBA" id="ARBA00022448"/>
    </source>
</evidence>
<dbReference type="Pfam" id="PF00005">
    <property type="entry name" value="ABC_tran"/>
    <property type="match status" value="1"/>
</dbReference>
<dbReference type="EMBL" id="QFFM01000001">
    <property type="protein sequence ID" value="PWG66996.1"/>
    <property type="molecule type" value="Genomic_DNA"/>
</dbReference>
<sequence length="1003" mass="106712">MIRVVREKTTRKKSDMPPALTVYYGSTKYVVSPERTTIIGRAPDCDLVIRNPYVSHHHARITWTEDGWLLADMGSANGLTIQGMHTNSVLLTSTVTVALARDAVITCVVGDQTPQSRPIPAQMPASQAKPDVPAREAGQSGAQPTAGRPAAQPQPARQRHQQPMVSPAIPQQTAPVTTQQQSSGTRRPSTTPAVPARPTPAIGRTAAATPPQAPAIPAKPTSPSSRNTTPLPSRATVPANPPAAPALPHQPVTAQTDAGDGATVLSSSHRQASTRPASIPATPISPTAVRPAETTHGAVPQTRTQPNQTAQPTPTQPKHPLSPASKSTTATVLAGSTQAAHLESQLTSHRVTGSFDPAKDKEGTLGRDASCQIRINDFLVSRKHCSLASTPNGILLTDLDSANGTYVNGRRVAKIWLEEGDLVTVGNTDLIVHEGVLCDREPLAGTDAVIAENVGLTVGKGTRLLKGINAVFAKGTLTAVIGPSGAGKTTFTSIVAGLSSPTEGHVLFDGYDVQQNIELLRSRIGFVPQDDVVHRKLTVDAALEYAAKLRLPGSTKAERAEIINHVLEELELTGRRGNRVDQLSGGQRKRVSTAIELLTSPELLILDEPTSGLDPALDLTVMTMLRQLADAGRVVIVVTHSLAYINKLCDNVLMLAPGGKPAFFGSVAEMQQAFHGQEWADIFNAVTANPDRVYSITDSRQRAMAAKQTVRPHGDHEKPAKPFRIKQTVTLVARQLHLIAADPGLLIFLILLPLFLGLLSLVVPGSHGLGEPDFKDAATEPNQLLSLIILGACFMGSALSVRDIVSERAIYDRERAVGLSPTSYTCSKLIVMGLQTLLQAALLVTAVSLGKPHPDQGVLTDSGIPELVLVVWLTAWASAMLGEVGSALVKSGEQTMPLLVILVMAQLVFSGGMIPVTGRDGLDQLSMIFPGRWGFSAAASDIDLNGLLYGPTKVPTFKKDDLWEHTADQFWFDLGILAIMVVVFTVILRVCVSNAAAKLRRRS</sequence>
<dbReference type="SUPFAM" id="SSF52540">
    <property type="entry name" value="P-loop containing nucleoside triphosphate hydrolases"/>
    <property type="match status" value="1"/>
</dbReference>
<dbReference type="AlphaFoldDB" id="A0A2U2NCX0"/>
<feature type="domain" description="FHA" evidence="11">
    <location>
        <begin position="37"/>
        <end position="86"/>
    </location>
</feature>
<dbReference type="GO" id="GO:0016020">
    <property type="term" value="C:membrane"/>
    <property type="evidence" value="ECO:0007669"/>
    <property type="project" value="UniProtKB-SubCell"/>
</dbReference>
<feature type="compositionally biased region" description="Polar residues" evidence="9">
    <location>
        <begin position="222"/>
        <end position="231"/>
    </location>
</feature>
<dbReference type="InterPro" id="IPR003439">
    <property type="entry name" value="ABC_transporter-like_ATP-bd"/>
</dbReference>
<dbReference type="SMART" id="SM00382">
    <property type="entry name" value="AAA"/>
    <property type="match status" value="1"/>
</dbReference>
<evidence type="ECO:0000313" key="13">
    <source>
        <dbReference type="EMBL" id="PWG66996.1"/>
    </source>
</evidence>
<evidence type="ECO:0000256" key="10">
    <source>
        <dbReference type="SAM" id="Phobius"/>
    </source>
</evidence>
<organism evidence="13 14">
    <name type="scientific">Bifidobacterium callitrichidarum</name>
    <dbReference type="NCBI Taxonomy" id="2052941"/>
    <lineage>
        <taxon>Bacteria</taxon>
        <taxon>Bacillati</taxon>
        <taxon>Actinomycetota</taxon>
        <taxon>Actinomycetes</taxon>
        <taxon>Bifidobacteriales</taxon>
        <taxon>Bifidobacteriaceae</taxon>
        <taxon>Bifidobacterium</taxon>
    </lineage>
</organism>
<comment type="caution">
    <text evidence="13">The sequence shown here is derived from an EMBL/GenBank/DDBJ whole genome shotgun (WGS) entry which is preliminary data.</text>
</comment>
<feature type="compositionally biased region" description="Low complexity" evidence="9">
    <location>
        <begin position="142"/>
        <end position="221"/>
    </location>
</feature>
<keyword evidence="14" id="KW-1185">Reference proteome</keyword>
<name>A0A2U2NCX0_9BIFI</name>
<dbReference type="CDD" id="cd00060">
    <property type="entry name" value="FHA"/>
    <property type="match status" value="2"/>
</dbReference>
<dbReference type="GO" id="GO:0016887">
    <property type="term" value="F:ATP hydrolysis activity"/>
    <property type="evidence" value="ECO:0007669"/>
    <property type="project" value="InterPro"/>
</dbReference>
<evidence type="ECO:0000256" key="1">
    <source>
        <dbReference type="ARBA" id="ARBA00004141"/>
    </source>
</evidence>
<evidence type="ECO:0000256" key="6">
    <source>
        <dbReference type="ARBA" id="ARBA00022840"/>
    </source>
</evidence>
<dbReference type="Proteomes" id="UP000245876">
    <property type="component" value="Unassembled WGS sequence"/>
</dbReference>
<evidence type="ECO:0000256" key="9">
    <source>
        <dbReference type="SAM" id="MobiDB-lite"/>
    </source>
</evidence>
<dbReference type="SMART" id="SM00240">
    <property type="entry name" value="FHA"/>
    <property type="match status" value="2"/>
</dbReference>
<dbReference type="Pfam" id="PF00498">
    <property type="entry name" value="FHA"/>
    <property type="match status" value="2"/>
</dbReference>
<feature type="compositionally biased region" description="Low complexity" evidence="9">
    <location>
        <begin position="300"/>
        <end position="313"/>
    </location>
</feature>
<accession>A0A2U2NCX0</accession>
<proteinExistence type="predicted"/>
<evidence type="ECO:0000256" key="8">
    <source>
        <dbReference type="ARBA" id="ARBA00023136"/>
    </source>
</evidence>
<evidence type="ECO:0000256" key="4">
    <source>
        <dbReference type="ARBA" id="ARBA00022692"/>
    </source>
</evidence>
<keyword evidence="4 10" id="KW-0812">Transmembrane</keyword>
<keyword evidence="2" id="KW-0813">Transport</keyword>
<reference evidence="13 14" key="1">
    <citation type="journal article" date="2018" name="Int. J. Syst. Evol. Microbiol.">
        <title>Bifidobacterium callitrichidarum sp. nov. from the faeces of the emperor tamarin (Saguinus imperator).</title>
        <authorList>
            <person name="Modesto M."/>
            <person name="Michelini S."/>
            <person name="Sansosti M.C."/>
            <person name="De Filippo C."/>
            <person name="Cavalieri D."/>
            <person name="Qvirist L."/>
            <person name="Andlid T."/>
            <person name="Spiezio C."/>
            <person name="Sandri C."/>
            <person name="Pascarelli S."/>
            <person name="Sgorbati B."/>
            <person name="Mattarelli P."/>
        </authorList>
    </citation>
    <scope>NUCLEOTIDE SEQUENCE [LARGE SCALE GENOMIC DNA]</scope>
    <source>
        <strain evidence="13 14">TRI 5</strain>
    </source>
</reference>
<dbReference type="PANTHER" id="PTHR48041:SF139">
    <property type="entry name" value="PROTEIN SCARLET"/>
    <property type="match status" value="1"/>
</dbReference>
<dbReference type="Gene3D" id="3.40.50.300">
    <property type="entry name" value="P-loop containing nucleotide triphosphate hydrolases"/>
    <property type="match status" value="1"/>
</dbReference>
<feature type="transmembrane region" description="Helical" evidence="10">
    <location>
        <begin position="784"/>
        <end position="805"/>
    </location>
</feature>
<feature type="domain" description="ABC transporter" evidence="12">
    <location>
        <begin position="449"/>
        <end position="682"/>
    </location>
</feature>
<dbReference type="Gene3D" id="2.60.200.20">
    <property type="match status" value="2"/>
</dbReference>
<feature type="transmembrane region" description="Helical" evidence="10">
    <location>
        <begin position="970"/>
        <end position="992"/>
    </location>
</feature>
<evidence type="ECO:0008006" key="15">
    <source>
        <dbReference type="Google" id="ProtNLM"/>
    </source>
</evidence>
<dbReference type="InterPro" id="IPR027417">
    <property type="entry name" value="P-loop_NTPase"/>
</dbReference>
<keyword evidence="3" id="KW-0597">Phosphoprotein</keyword>
<feature type="compositionally biased region" description="Polar residues" evidence="9">
    <location>
        <begin position="264"/>
        <end position="276"/>
    </location>
</feature>
<feature type="transmembrane region" description="Helical" evidence="10">
    <location>
        <begin position="869"/>
        <end position="889"/>
    </location>
</feature>
<dbReference type="InterPro" id="IPR050352">
    <property type="entry name" value="ABCG_transporters"/>
</dbReference>
<dbReference type="SUPFAM" id="SSF49879">
    <property type="entry name" value="SMAD/FHA domain"/>
    <property type="match status" value="2"/>
</dbReference>
<protein>
    <recommendedName>
        <fullName evidence="15">ABC transporter</fullName>
    </recommendedName>
</protein>
<dbReference type="GO" id="GO:0005524">
    <property type="term" value="F:ATP binding"/>
    <property type="evidence" value="ECO:0007669"/>
    <property type="project" value="UniProtKB-KW"/>
</dbReference>
<dbReference type="GO" id="GO:0140359">
    <property type="term" value="F:ABC-type transporter activity"/>
    <property type="evidence" value="ECO:0007669"/>
    <property type="project" value="InterPro"/>
</dbReference>
<dbReference type="InterPro" id="IPR000253">
    <property type="entry name" value="FHA_dom"/>
</dbReference>
<evidence type="ECO:0000259" key="12">
    <source>
        <dbReference type="PROSITE" id="PS50893"/>
    </source>
</evidence>
<evidence type="ECO:0000259" key="11">
    <source>
        <dbReference type="PROSITE" id="PS50006"/>
    </source>
</evidence>
<feature type="domain" description="FHA" evidence="11">
    <location>
        <begin position="363"/>
        <end position="412"/>
    </location>
</feature>
<evidence type="ECO:0000256" key="3">
    <source>
        <dbReference type="ARBA" id="ARBA00022553"/>
    </source>
</evidence>
<dbReference type="PROSITE" id="PS50006">
    <property type="entry name" value="FHA_DOMAIN"/>
    <property type="match status" value="2"/>
</dbReference>
<feature type="transmembrane region" description="Helical" evidence="10">
    <location>
        <begin position="829"/>
        <end position="849"/>
    </location>
</feature>
<dbReference type="InterPro" id="IPR003593">
    <property type="entry name" value="AAA+_ATPase"/>
</dbReference>
<dbReference type="PROSITE" id="PS50893">
    <property type="entry name" value="ABC_TRANSPORTER_2"/>
    <property type="match status" value="1"/>
</dbReference>
<feature type="transmembrane region" description="Helical" evidence="10">
    <location>
        <begin position="896"/>
        <end position="917"/>
    </location>
</feature>
<keyword evidence="6" id="KW-0067">ATP-binding</keyword>
<evidence type="ECO:0000256" key="5">
    <source>
        <dbReference type="ARBA" id="ARBA00022741"/>
    </source>
</evidence>
<dbReference type="PANTHER" id="PTHR48041">
    <property type="entry name" value="ABC TRANSPORTER G FAMILY MEMBER 28"/>
    <property type="match status" value="1"/>
</dbReference>
<feature type="compositionally biased region" description="Polar residues" evidence="9">
    <location>
        <begin position="324"/>
        <end position="351"/>
    </location>
</feature>
<keyword evidence="5" id="KW-0547">Nucleotide-binding</keyword>
<gene>
    <name evidence="13" type="ORF">DF196_00285</name>
</gene>
<dbReference type="Pfam" id="PF01061">
    <property type="entry name" value="ABC2_membrane"/>
    <property type="match status" value="1"/>
</dbReference>
<keyword evidence="8 10" id="KW-0472">Membrane</keyword>